<dbReference type="PANTHER" id="PTHR11614">
    <property type="entry name" value="PHOSPHOLIPASE-RELATED"/>
    <property type="match status" value="1"/>
</dbReference>
<dbReference type="RefSeq" id="WP_218098123.1">
    <property type="nucleotide sequence ID" value="NZ_CAJVCE010000004.1"/>
</dbReference>
<dbReference type="Proteomes" id="UP000730618">
    <property type="component" value="Unassembled WGS sequence"/>
</dbReference>
<proteinExistence type="predicted"/>
<comment type="caution">
    <text evidence="2">The sequence shown here is derived from an EMBL/GenBank/DDBJ whole genome shotgun (WGS) entry which is preliminary data.</text>
</comment>
<dbReference type="GO" id="GO:0047372">
    <property type="term" value="F:monoacylglycerol lipase activity"/>
    <property type="evidence" value="ECO:0007669"/>
    <property type="project" value="UniProtKB-EC"/>
</dbReference>
<keyword evidence="2" id="KW-0378">Hydrolase</keyword>
<sequence>MNEKAEGEGSDLHTDTFRFADTEGRDIFVYRWEPDESEMRSEPKGIVQIAHGMAETAARYERLAHKLTEEGYIVYANDHRGHGRTASNPHELMVVGENGFERMTEAMSLLTDRIAADHPGLPVFLFGHSMGSFLAQQYMYRYGSKLRGVILSGTSGKQGPLLGLGIKIAESLCARKGAEHRSELLMGLSLGSYNRVFRPNRTAFDWLSRDEAEVDKFVQDPLCGALPTAGFFRDMFHCLNDIHQWTHMDRIPKELPVYIFSGDRDPVGRQGKGIKQLVKMYKKLGLCDVTWTLYPDGRHEMLNEINRDEVMRHVVEWLDRKLPQ</sequence>
<reference evidence="2 3" key="1">
    <citation type="submission" date="2021-06" db="EMBL/GenBank/DDBJ databases">
        <authorList>
            <person name="Criscuolo A."/>
        </authorList>
    </citation>
    <scope>NUCLEOTIDE SEQUENCE [LARGE SCALE GENOMIC DNA]</scope>
    <source>
        <strain evidence="3">CIP 111802</strain>
    </source>
</reference>
<dbReference type="Pfam" id="PF12146">
    <property type="entry name" value="Hydrolase_4"/>
    <property type="match status" value="1"/>
</dbReference>
<gene>
    <name evidence="2" type="ORF">PAECIP111802_01779</name>
</gene>
<organism evidence="2 3">
    <name type="scientific">Paenibacillus allorhizosphaerae</name>
    <dbReference type="NCBI Taxonomy" id="2849866"/>
    <lineage>
        <taxon>Bacteria</taxon>
        <taxon>Bacillati</taxon>
        <taxon>Bacillota</taxon>
        <taxon>Bacilli</taxon>
        <taxon>Bacillales</taxon>
        <taxon>Paenibacillaceae</taxon>
        <taxon>Paenibacillus</taxon>
    </lineage>
</organism>
<name>A0ABM8VEM1_9BACL</name>
<protein>
    <submittedName>
        <fullName evidence="2">Monoacylglycerol lipase</fullName>
        <ecNumber evidence="2">3.1.1.23</ecNumber>
    </submittedName>
</protein>
<dbReference type="InterPro" id="IPR051044">
    <property type="entry name" value="MAG_DAG_Lipase"/>
</dbReference>
<evidence type="ECO:0000313" key="2">
    <source>
        <dbReference type="EMBL" id="CAG7631781.1"/>
    </source>
</evidence>
<evidence type="ECO:0000313" key="3">
    <source>
        <dbReference type="Proteomes" id="UP000730618"/>
    </source>
</evidence>
<accession>A0ABM8VEM1</accession>
<dbReference type="EMBL" id="CAJVCE010000004">
    <property type="protein sequence ID" value="CAG7631781.1"/>
    <property type="molecule type" value="Genomic_DNA"/>
</dbReference>
<dbReference type="InterPro" id="IPR022742">
    <property type="entry name" value="Hydrolase_4"/>
</dbReference>
<dbReference type="EC" id="3.1.1.23" evidence="2"/>
<evidence type="ECO:0000259" key="1">
    <source>
        <dbReference type="Pfam" id="PF12146"/>
    </source>
</evidence>
<keyword evidence="3" id="KW-1185">Reference proteome</keyword>
<feature type="domain" description="Serine aminopeptidase S33" evidence="1">
    <location>
        <begin position="42"/>
        <end position="305"/>
    </location>
</feature>